<sequence>MCTRELESPPPKQGQNGIVSNEVFACVRVQIFLLKRNRTQRIHLTSSNSALNENIFESFEIFTSERKRLRIPPHSIRAIVLPRNIRFITSSRNQRRQKRDAIYRIDSLARNNALLLSIWPIIRSHGAQQKKTLTPSSRAEGTGFGHYLSNRFLLMTTKGESDEKLSPRSSDDDYSQIEILYGFPQVR</sequence>
<gene>
    <name evidence="1" type="ORF">CEXT_459581</name>
</gene>
<proteinExistence type="predicted"/>
<accession>A0AAV4QR17</accession>
<evidence type="ECO:0000313" key="1">
    <source>
        <dbReference type="EMBL" id="GIY12503.1"/>
    </source>
</evidence>
<dbReference type="EMBL" id="BPLR01006799">
    <property type="protein sequence ID" value="GIY12503.1"/>
    <property type="molecule type" value="Genomic_DNA"/>
</dbReference>
<reference evidence="1 2" key="1">
    <citation type="submission" date="2021-06" db="EMBL/GenBank/DDBJ databases">
        <title>Caerostris extrusa draft genome.</title>
        <authorList>
            <person name="Kono N."/>
            <person name="Arakawa K."/>
        </authorList>
    </citation>
    <scope>NUCLEOTIDE SEQUENCE [LARGE SCALE GENOMIC DNA]</scope>
</reference>
<evidence type="ECO:0000313" key="2">
    <source>
        <dbReference type="Proteomes" id="UP001054945"/>
    </source>
</evidence>
<comment type="caution">
    <text evidence="1">The sequence shown here is derived from an EMBL/GenBank/DDBJ whole genome shotgun (WGS) entry which is preliminary data.</text>
</comment>
<organism evidence="1 2">
    <name type="scientific">Caerostris extrusa</name>
    <name type="common">Bark spider</name>
    <name type="synonym">Caerostris bankana</name>
    <dbReference type="NCBI Taxonomy" id="172846"/>
    <lineage>
        <taxon>Eukaryota</taxon>
        <taxon>Metazoa</taxon>
        <taxon>Ecdysozoa</taxon>
        <taxon>Arthropoda</taxon>
        <taxon>Chelicerata</taxon>
        <taxon>Arachnida</taxon>
        <taxon>Araneae</taxon>
        <taxon>Araneomorphae</taxon>
        <taxon>Entelegynae</taxon>
        <taxon>Araneoidea</taxon>
        <taxon>Araneidae</taxon>
        <taxon>Caerostris</taxon>
    </lineage>
</organism>
<keyword evidence="2" id="KW-1185">Reference proteome</keyword>
<dbReference type="Proteomes" id="UP001054945">
    <property type="component" value="Unassembled WGS sequence"/>
</dbReference>
<name>A0AAV4QR17_CAEEX</name>
<protein>
    <submittedName>
        <fullName evidence="1">Uncharacterized protein</fullName>
    </submittedName>
</protein>
<dbReference type="AlphaFoldDB" id="A0AAV4QR17"/>